<dbReference type="OrthoDB" id="196847at2759"/>
<dbReference type="PROSITE" id="PS51186">
    <property type="entry name" value="GNAT"/>
    <property type="match status" value="1"/>
</dbReference>
<reference evidence="5 6" key="1">
    <citation type="journal article" date="2015" name="Genome Biol. Evol.">
        <title>Phylogenomic analyses indicate that early fungi evolved digesting cell walls of algal ancestors of land plants.</title>
        <authorList>
            <person name="Chang Y."/>
            <person name="Wang S."/>
            <person name="Sekimoto S."/>
            <person name="Aerts A.L."/>
            <person name="Choi C."/>
            <person name="Clum A."/>
            <person name="LaButti K.M."/>
            <person name="Lindquist E.A."/>
            <person name="Yee Ngan C."/>
            <person name="Ohm R.A."/>
            <person name="Salamov A.A."/>
            <person name="Grigoriev I.V."/>
            <person name="Spatafora J.W."/>
            <person name="Berbee M.L."/>
        </authorList>
    </citation>
    <scope>NUCLEOTIDE SEQUENCE [LARGE SCALE GENOMIC DNA]</scope>
    <source>
        <strain evidence="5 6">JEL478</strain>
    </source>
</reference>
<dbReference type="InterPro" id="IPR000182">
    <property type="entry name" value="GNAT_dom"/>
</dbReference>
<feature type="region of interest" description="Disordered" evidence="2">
    <location>
        <begin position="851"/>
        <end position="875"/>
    </location>
</feature>
<evidence type="ECO:0000259" key="4">
    <source>
        <dbReference type="PROSITE" id="PS51718"/>
    </source>
</evidence>
<feature type="domain" description="Dynamin-type G" evidence="4">
    <location>
        <begin position="520"/>
        <end position="660"/>
    </location>
</feature>
<dbReference type="Proteomes" id="UP000070544">
    <property type="component" value="Unassembled WGS sequence"/>
</dbReference>
<evidence type="ECO:0000313" key="5">
    <source>
        <dbReference type="EMBL" id="KXS19447.1"/>
    </source>
</evidence>
<feature type="region of interest" description="Disordered" evidence="2">
    <location>
        <begin position="1"/>
        <end position="46"/>
    </location>
</feature>
<dbReference type="Pfam" id="PF00350">
    <property type="entry name" value="Dynamin_N"/>
    <property type="match status" value="1"/>
</dbReference>
<organism evidence="5 6">
    <name type="scientific">Gonapodya prolifera (strain JEL478)</name>
    <name type="common">Monoblepharis prolifera</name>
    <dbReference type="NCBI Taxonomy" id="1344416"/>
    <lineage>
        <taxon>Eukaryota</taxon>
        <taxon>Fungi</taxon>
        <taxon>Fungi incertae sedis</taxon>
        <taxon>Chytridiomycota</taxon>
        <taxon>Chytridiomycota incertae sedis</taxon>
        <taxon>Monoblepharidomycetes</taxon>
        <taxon>Monoblepharidales</taxon>
        <taxon>Gonapodyaceae</taxon>
        <taxon>Gonapodya</taxon>
    </lineage>
</organism>
<feature type="compositionally biased region" description="Basic and acidic residues" evidence="2">
    <location>
        <begin position="331"/>
        <end position="346"/>
    </location>
</feature>
<feature type="region of interest" description="Disordered" evidence="2">
    <location>
        <begin position="276"/>
        <end position="445"/>
    </location>
</feature>
<feature type="compositionally biased region" description="Low complexity" evidence="2">
    <location>
        <begin position="394"/>
        <end position="433"/>
    </location>
</feature>
<dbReference type="EMBL" id="KQ965738">
    <property type="protein sequence ID" value="KXS19447.1"/>
    <property type="molecule type" value="Genomic_DNA"/>
</dbReference>
<dbReference type="InterPro" id="IPR040990">
    <property type="entry name" value="DUF5600"/>
</dbReference>
<comment type="subcellular location">
    <subcellularLocation>
        <location evidence="1">Endosome membrane</location>
        <topology evidence="1">Peripheral membrane protein</topology>
    </subcellularLocation>
</comment>
<dbReference type="PROSITE" id="PS51718">
    <property type="entry name" value="G_DYNAMIN_2"/>
    <property type="match status" value="1"/>
</dbReference>
<proteinExistence type="predicted"/>
<dbReference type="InterPro" id="IPR016181">
    <property type="entry name" value="Acyl_CoA_acyltransferase"/>
</dbReference>
<dbReference type="InterPro" id="IPR027417">
    <property type="entry name" value="P-loop_NTPase"/>
</dbReference>
<feature type="compositionally biased region" description="Pro residues" evidence="2">
    <location>
        <begin position="371"/>
        <end position="393"/>
    </location>
</feature>
<feature type="compositionally biased region" description="Basic and acidic residues" evidence="2">
    <location>
        <begin position="855"/>
        <end position="875"/>
    </location>
</feature>
<keyword evidence="6" id="KW-1185">Reference proteome</keyword>
<evidence type="ECO:0000256" key="1">
    <source>
        <dbReference type="ARBA" id="ARBA00004481"/>
    </source>
</evidence>
<dbReference type="InterPro" id="IPR045063">
    <property type="entry name" value="Dynamin_N"/>
</dbReference>
<evidence type="ECO:0000313" key="6">
    <source>
        <dbReference type="Proteomes" id="UP000070544"/>
    </source>
</evidence>
<name>A0A139ART0_GONPJ</name>
<evidence type="ECO:0008006" key="7">
    <source>
        <dbReference type="Google" id="ProtNLM"/>
    </source>
</evidence>
<sequence length="875" mass="95353">MVTDTMPAQPPQTPIALRQTDESSEPASLSTSLANESSSASNLPPNSRPFPYSVLNLHSFTDTDPELHKALVDSAALCSKCAFEGDPFQTWVNSGEKPSDDFTLDYYRTTIEYTRAIPRSVCVIVNQPPGTPFDSHTVEVVSAAVTFPPGYLQDDPPTLDAAAEAFGCILKSLVEDPVYFWRVFVETADVTDEARKEHLGDNIDKYYFVHMVGTKAGHQGHGLDVKVLKDMLDRADADGSPCYLRSTNQKNVPFYKRLGFEEREVMTYFDEEKTQPYTAMLRQPKRQMDDADDWDEREGTQESDDTGGDGDEAEAVDEPHEAAEEEEREEERDLRAEVEVGDSHDQGDDEPEEPQHQEQREEDPVAEETSAPPPVPAPAPARAASPPPAPASTPSPASAPAVAAAVTPATAAAPKSASAAAATSAPAAKSSRPVRSTPKQQAPALPLALPTADSSIHRAELLSRLALLHSRKLKPLETALAPLAPTEDGFDLPPGPKAGLGDPQDFSRWPDPAAWTEADVRAVPMVLVVGQYSVGKTTFIKHLLGREYPGSFIGPEPTTDSFVAVMHGPTPRIIPGDAACVSPDLPFGGLARLGGGFLSRFKVSHLPHPTLSHLTLIDTPGLLSSPTPRTYDFPRAARWFADRADLVVLVVDPARLDVGSQVGEVVGQGDAGKVRVVLNKADGVGGAELMRCYGALMWSLARVFKTPEVVRVYVGSFWEKGYRIHDMADLLRRDHVTFMRDLADLPANSLVRKVNEMARRARTARAHAVLLNHLQSRLPLFASRASRAALIADLPHHLVSIRRSHGIPEGDLPPVEELRKGLEAVDWGRIRVDSKMVKNVEELLASDLPKMMGLTDEKRGTEHERRARDESSSKL</sequence>
<dbReference type="AlphaFoldDB" id="A0A139ART0"/>
<dbReference type="GO" id="GO:0016747">
    <property type="term" value="F:acyltransferase activity, transferring groups other than amino-acyl groups"/>
    <property type="evidence" value="ECO:0007669"/>
    <property type="project" value="InterPro"/>
</dbReference>
<dbReference type="CDD" id="cd09913">
    <property type="entry name" value="EHD"/>
    <property type="match status" value="1"/>
</dbReference>
<dbReference type="Gene3D" id="3.40.50.300">
    <property type="entry name" value="P-loop containing nucleotide triphosphate hydrolases"/>
    <property type="match status" value="1"/>
</dbReference>
<dbReference type="GO" id="GO:0010008">
    <property type="term" value="C:endosome membrane"/>
    <property type="evidence" value="ECO:0007669"/>
    <property type="project" value="UniProtKB-SubCell"/>
</dbReference>
<feature type="domain" description="N-acetyltransferase" evidence="3">
    <location>
        <begin position="145"/>
        <end position="276"/>
    </location>
</feature>
<dbReference type="InterPro" id="IPR030381">
    <property type="entry name" value="G_DYNAMIN_dom"/>
</dbReference>
<gene>
    <name evidence="5" type="ORF">M427DRAFT_28904</name>
</gene>
<evidence type="ECO:0000259" key="3">
    <source>
        <dbReference type="PROSITE" id="PS51186"/>
    </source>
</evidence>
<accession>A0A139ART0</accession>
<dbReference type="GO" id="GO:0005525">
    <property type="term" value="F:GTP binding"/>
    <property type="evidence" value="ECO:0007669"/>
    <property type="project" value="InterPro"/>
</dbReference>
<dbReference type="PANTHER" id="PTHR43681">
    <property type="entry name" value="TRANSMEMBRANE GTPASE FZO"/>
    <property type="match status" value="1"/>
</dbReference>
<feature type="compositionally biased region" description="Acidic residues" evidence="2">
    <location>
        <begin position="290"/>
        <end position="316"/>
    </location>
</feature>
<protein>
    <recommendedName>
        <fullName evidence="7">N-acetyltransferase domain-containing protein</fullName>
    </recommendedName>
</protein>
<evidence type="ECO:0000256" key="2">
    <source>
        <dbReference type="SAM" id="MobiDB-lite"/>
    </source>
</evidence>
<dbReference type="SUPFAM" id="SSF55729">
    <property type="entry name" value="Acyl-CoA N-acyltransferases (Nat)"/>
    <property type="match status" value="1"/>
</dbReference>
<dbReference type="SUPFAM" id="SSF52540">
    <property type="entry name" value="P-loop containing nucleoside triphosphate hydrolases"/>
    <property type="match status" value="1"/>
</dbReference>
<dbReference type="Gene3D" id="1.10.268.20">
    <property type="match status" value="1"/>
</dbReference>
<dbReference type="PANTHER" id="PTHR43681:SF1">
    <property type="entry name" value="SARCALUMENIN"/>
    <property type="match status" value="1"/>
</dbReference>
<feature type="compositionally biased region" description="Low complexity" evidence="2">
    <location>
        <begin position="27"/>
        <end position="45"/>
    </location>
</feature>
<dbReference type="STRING" id="1344416.A0A139ART0"/>
<feature type="compositionally biased region" description="Basic and acidic residues" evidence="2">
    <location>
        <begin position="353"/>
        <end position="363"/>
    </location>
</feature>
<dbReference type="Pfam" id="PF18150">
    <property type="entry name" value="DUF5600"/>
    <property type="match status" value="1"/>
</dbReference>
<dbReference type="InterPro" id="IPR051943">
    <property type="entry name" value="TRAFAC_Dynamin-like_GTPase"/>
</dbReference>
<dbReference type="Gene3D" id="3.40.630.30">
    <property type="match status" value="1"/>
</dbReference>